<dbReference type="HOGENOM" id="CLU_1837784_0_0_1"/>
<dbReference type="AlphaFoldDB" id="W1PKU1"/>
<keyword evidence="2" id="KW-1185">Reference proteome</keyword>
<evidence type="ECO:0000313" key="1">
    <source>
        <dbReference type="EMBL" id="ERN07730.1"/>
    </source>
</evidence>
<organism evidence="1 2">
    <name type="scientific">Amborella trichopoda</name>
    <dbReference type="NCBI Taxonomy" id="13333"/>
    <lineage>
        <taxon>Eukaryota</taxon>
        <taxon>Viridiplantae</taxon>
        <taxon>Streptophyta</taxon>
        <taxon>Embryophyta</taxon>
        <taxon>Tracheophyta</taxon>
        <taxon>Spermatophyta</taxon>
        <taxon>Magnoliopsida</taxon>
        <taxon>Amborellales</taxon>
        <taxon>Amborellaceae</taxon>
        <taxon>Amborella</taxon>
    </lineage>
</organism>
<protein>
    <submittedName>
        <fullName evidence="1">Uncharacterized protein</fullName>
    </submittedName>
</protein>
<dbReference type="EMBL" id="KI393609">
    <property type="protein sequence ID" value="ERN07730.1"/>
    <property type="molecule type" value="Genomic_DNA"/>
</dbReference>
<reference evidence="2" key="1">
    <citation type="journal article" date="2013" name="Science">
        <title>The Amborella genome and the evolution of flowering plants.</title>
        <authorList>
            <consortium name="Amborella Genome Project"/>
        </authorList>
    </citation>
    <scope>NUCLEOTIDE SEQUENCE [LARGE SCALE GENOMIC DNA]</scope>
</reference>
<proteinExistence type="predicted"/>
<accession>W1PKU1</accession>
<dbReference type="Gramene" id="ERN07730">
    <property type="protein sequence ID" value="ERN07730"/>
    <property type="gene ID" value="AMTR_s00012p00055940"/>
</dbReference>
<dbReference type="Proteomes" id="UP000017836">
    <property type="component" value="Unassembled WGS sequence"/>
</dbReference>
<name>W1PKU1_AMBTC</name>
<evidence type="ECO:0000313" key="2">
    <source>
        <dbReference type="Proteomes" id="UP000017836"/>
    </source>
</evidence>
<sequence length="140" mass="16008">MYRTNLIHFFSSLPIVLGDNTANGRYGMVGTDLEGNGPPVDDIGCDNERSNDYDFRKSTVSMHGDVAFGNAIKQMINKRQRVVNSQELMAELKRVEGLTIHDYFRAIEYLVEHLDIVAMFIDMELELCRDWLLFLLDASD</sequence>
<gene>
    <name evidence="1" type="ORF">AMTR_s00012p00055940</name>
</gene>